<protein>
    <recommendedName>
        <fullName evidence="4">D-alanyl-D-alanine carboxypeptidase</fullName>
    </recommendedName>
</protein>
<dbReference type="OrthoDB" id="2329980at2"/>
<organism evidence="2 3">
    <name type="scientific">Lentilactobacillus otakiensis DSM 19908 = JCM 15040</name>
    <dbReference type="NCBI Taxonomy" id="1423780"/>
    <lineage>
        <taxon>Bacteria</taxon>
        <taxon>Bacillati</taxon>
        <taxon>Bacillota</taxon>
        <taxon>Bacilli</taxon>
        <taxon>Lactobacillales</taxon>
        <taxon>Lactobacillaceae</taxon>
        <taxon>Lentilactobacillus</taxon>
    </lineage>
</organism>
<evidence type="ECO:0000313" key="3">
    <source>
        <dbReference type="Proteomes" id="UP000016361"/>
    </source>
</evidence>
<evidence type="ECO:0000313" key="2">
    <source>
        <dbReference type="EMBL" id="GAD17302.1"/>
    </source>
</evidence>
<keyword evidence="3" id="KW-1185">Reference proteome</keyword>
<accession>S4NJ24</accession>
<proteinExistence type="predicted"/>
<evidence type="ECO:0000256" key="1">
    <source>
        <dbReference type="SAM" id="SignalP"/>
    </source>
</evidence>
<gene>
    <name evidence="2" type="ORF">LOT_1840</name>
</gene>
<reference evidence="3" key="1">
    <citation type="journal article" date="2013" name="Genome Announc.">
        <title>Draft Genome Sequence of D-Branched-Chain Amino Acid Producer Lactobacillus otakiensis JCM 15040T, Isolated from a Traditional Japanese Pickle.</title>
        <authorList>
            <person name="Doi K."/>
            <person name="Mori K."/>
            <person name="Mutaguchi Y."/>
            <person name="Tashiro K."/>
            <person name="Fujino Y."/>
            <person name="Ohmori T."/>
            <person name="Kuhara S."/>
            <person name="Ohshima T."/>
        </authorList>
    </citation>
    <scope>NUCLEOTIDE SEQUENCE [LARGE SCALE GENOMIC DNA]</scope>
    <source>
        <strain evidence="3">JCM 15040</strain>
    </source>
</reference>
<comment type="caution">
    <text evidence="2">The sequence shown here is derived from an EMBL/GenBank/DDBJ whole genome shotgun (WGS) entry which is preliminary data.</text>
</comment>
<dbReference type="RefSeq" id="WP_020281742.1">
    <property type="nucleotide sequence ID" value="NZ_AZED01000008.1"/>
</dbReference>
<dbReference type="GeneID" id="301047410"/>
<sequence length="290" mass="31981">MKKLFLLALVTLGLVTATSLPVSGNTTTKTPNTTTTATTTDPSYVWTKVLSRNTAVAYHAKSKSAVYLWNATHTKRVHNLKNYPNTTWYVKNSVVMQHGNKSHVYYEVYNYGNAADGFIWRGYLTKGVNPSQRALAAKGVIKLSSERSLQFFQDNLTTLASLPQSQFQKLVTDQVAAKLTKSVSDTKLDAMAKILATQDISTRDAAVKAGVTNPKTTNFTVKQVDPKTMTGYYSYWAKYRTTNALHYYAAVVASHVSGLTGNSVNGHYGLYIVPDTTAKTWKPQITIVTD</sequence>
<dbReference type="AlphaFoldDB" id="S4NJ24"/>
<name>S4NJ24_9LACO</name>
<dbReference type="STRING" id="1423780.FD05_GL000114"/>
<dbReference type="EMBL" id="BASH01000006">
    <property type="protein sequence ID" value="GAD17302.1"/>
    <property type="molecule type" value="Genomic_DNA"/>
</dbReference>
<feature type="signal peptide" evidence="1">
    <location>
        <begin position="1"/>
        <end position="24"/>
    </location>
</feature>
<dbReference type="PATRIC" id="fig|1423780.4.peg.113"/>
<feature type="chain" id="PRO_5009975324" description="D-alanyl-D-alanine carboxypeptidase" evidence="1">
    <location>
        <begin position="25"/>
        <end position="290"/>
    </location>
</feature>
<keyword evidence="1" id="KW-0732">Signal</keyword>
<dbReference type="eggNOG" id="ENOG50309NE">
    <property type="taxonomic scope" value="Bacteria"/>
</dbReference>
<evidence type="ECO:0008006" key="4">
    <source>
        <dbReference type="Google" id="ProtNLM"/>
    </source>
</evidence>
<dbReference type="Proteomes" id="UP000016361">
    <property type="component" value="Unassembled WGS sequence"/>
</dbReference>